<name>A0A267G564_9PLAT</name>
<dbReference type="EMBL" id="NIVC01000544">
    <property type="protein sequence ID" value="PAA81175.1"/>
    <property type="molecule type" value="Genomic_DNA"/>
</dbReference>
<evidence type="ECO:0008006" key="5">
    <source>
        <dbReference type="Google" id="ProtNLM"/>
    </source>
</evidence>
<feature type="signal peptide" evidence="2">
    <location>
        <begin position="1"/>
        <end position="21"/>
    </location>
</feature>
<accession>A0A267G564</accession>
<keyword evidence="4" id="KW-1185">Reference proteome</keyword>
<organism evidence="3 4">
    <name type="scientific">Macrostomum lignano</name>
    <dbReference type="NCBI Taxonomy" id="282301"/>
    <lineage>
        <taxon>Eukaryota</taxon>
        <taxon>Metazoa</taxon>
        <taxon>Spiralia</taxon>
        <taxon>Lophotrochozoa</taxon>
        <taxon>Platyhelminthes</taxon>
        <taxon>Rhabditophora</taxon>
        <taxon>Macrostomorpha</taxon>
        <taxon>Macrostomida</taxon>
        <taxon>Macrostomidae</taxon>
        <taxon>Macrostomum</taxon>
    </lineage>
</organism>
<sequence length="82" mass="8652">MIPRTTLILIGAAIFFNCVASLSIFNRDEATTQQPPSAASGGSVEDASVNDDLLCDSAGPPLELLELLDADEDDDDINASRK</sequence>
<evidence type="ECO:0000313" key="4">
    <source>
        <dbReference type="Proteomes" id="UP000215902"/>
    </source>
</evidence>
<gene>
    <name evidence="3" type="ORF">BOX15_Mlig022665g1</name>
</gene>
<keyword evidence="2" id="KW-0732">Signal</keyword>
<reference evidence="3 4" key="1">
    <citation type="submission" date="2017-06" db="EMBL/GenBank/DDBJ databases">
        <title>A platform for efficient transgenesis in Macrostomum lignano, a flatworm model organism for stem cell research.</title>
        <authorList>
            <person name="Berezikov E."/>
        </authorList>
    </citation>
    <scope>NUCLEOTIDE SEQUENCE [LARGE SCALE GENOMIC DNA]</scope>
    <source>
        <strain evidence="3">DV1</strain>
        <tissue evidence="3">Whole organism</tissue>
    </source>
</reference>
<comment type="caution">
    <text evidence="3">The sequence shown here is derived from an EMBL/GenBank/DDBJ whole genome shotgun (WGS) entry which is preliminary data.</text>
</comment>
<evidence type="ECO:0000256" key="2">
    <source>
        <dbReference type="SAM" id="SignalP"/>
    </source>
</evidence>
<evidence type="ECO:0000313" key="3">
    <source>
        <dbReference type="EMBL" id="PAA81175.1"/>
    </source>
</evidence>
<proteinExistence type="predicted"/>
<protein>
    <recommendedName>
        <fullName evidence="5">Secreted protein</fullName>
    </recommendedName>
</protein>
<feature type="chain" id="PRO_5012967088" description="Secreted protein" evidence="2">
    <location>
        <begin position="22"/>
        <end position="82"/>
    </location>
</feature>
<evidence type="ECO:0000256" key="1">
    <source>
        <dbReference type="SAM" id="MobiDB-lite"/>
    </source>
</evidence>
<dbReference type="Proteomes" id="UP000215902">
    <property type="component" value="Unassembled WGS sequence"/>
</dbReference>
<dbReference type="AlphaFoldDB" id="A0A267G564"/>
<feature type="region of interest" description="Disordered" evidence="1">
    <location>
        <begin position="29"/>
        <end position="53"/>
    </location>
</feature>